<dbReference type="Pfam" id="PF01957">
    <property type="entry name" value="NfeD"/>
    <property type="match status" value="1"/>
</dbReference>
<evidence type="ECO:0000256" key="1">
    <source>
        <dbReference type="ARBA" id="ARBA00004141"/>
    </source>
</evidence>
<dbReference type="AlphaFoldDB" id="A0A8T4IB65"/>
<keyword evidence="3 5" id="KW-1133">Transmembrane helix</keyword>
<keyword evidence="4 5" id="KW-0472">Membrane</keyword>
<comment type="caution">
    <text evidence="7">The sequence shown here is derived from an EMBL/GenBank/DDBJ whole genome shotgun (WGS) entry which is preliminary data.</text>
</comment>
<dbReference type="PANTHER" id="PTHR33507">
    <property type="entry name" value="INNER MEMBRANE PROTEIN YBBJ"/>
    <property type="match status" value="1"/>
</dbReference>
<feature type="domain" description="NfeD-like C-terminal" evidence="6">
    <location>
        <begin position="91"/>
        <end position="145"/>
    </location>
</feature>
<evidence type="ECO:0000256" key="5">
    <source>
        <dbReference type="SAM" id="Phobius"/>
    </source>
</evidence>
<dbReference type="InterPro" id="IPR002810">
    <property type="entry name" value="NfeD-like_C"/>
</dbReference>
<evidence type="ECO:0000313" key="8">
    <source>
        <dbReference type="Proteomes" id="UP000676996"/>
    </source>
</evidence>
<evidence type="ECO:0000313" key="7">
    <source>
        <dbReference type="EMBL" id="MBR0551631.1"/>
    </source>
</evidence>
<dbReference type="GO" id="GO:0005886">
    <property type="term" value="C:plasma membrane"/>
    <property type="evidence" value="ECO:0007669"/>
    <property type="project" value="TreeGrafter"/>
</dbReference>
<keyword evidence="2 5" id="KW-0812">Transmembrane</keyword>
<evidence type="ECO:0000259" key="6">
    <source>
        <dbReference type="Pfam" id="PF01957"/>
    </source>
</evidence>
<reference evidence="7" key="1">
    <citation type="submission" date="2021-04" db="EMBL/GenBank/DDBJ databases">
        <title>Ouciella asimina sp. nov., isolated from the surface seawater in the hydrothermal field of Okinawa Trough.</title>
        <authorList>
            <person name="Shuang W."/>
        </authorList>
    </citation>
    <scope>NUCLEOTIDE SEQUENCE</scope>
    <source>
        <strain evidence="7">LXI357</strain>
    </source>
</reference>
<protein>
    <submittedName>
        <fullName evidence="7">NfeD family protein</fullName>
    </submittedName>
</protein>
<organism evidence="7 8">
    <name type="scientific">Stakelama marina</name>
    <dbReference type="NCBI Taxonomy" id="2826939"/>
    <lineage>
        <taxon>Bacteria</taxon>
        <taxon>Pseudomonadati</taxon>
        <taxon>Pseudomonadota</taxon>
        <taxon>Alphaproteobacteria</taxon>
        <taxon>Sphingomonadales</taxon>
        <taxon>Sphingomonadaceae</taxon>
        <taxon>Stakelama</taxon>
    </lineage>
</organism>
<comment type="subcellular location">
    <subcellularLocation>
        <location evidence="1">Membrane</location>
        <topology evidence="1">Multi-pass membrane protein</topology>
    </subcellularLocation>
</comment>
<evidence type="ECO:0000256" key="4">
    <source>
        <dbReference type="ARBA" id="ARBA00023136"/>
    </source>
</evidence>
<sequence length="154" mass="16138">MDWLPGAGALWLIAAALLGIAELLIPGVFLVFVALAAGITGVLTLLFPELGLPGQLISFGAWSVVAVLIGRRWYGNDDGPSADPRLNDRIARLIGEHVTVTHAIEGGYGRVRVGDGEWPARGPDVPVGTRVCVSGASEGILIVEPINDTPQLPE</sequence>
<dbReference type="EMBL" id="JAGRQC010000001">
    <property type="protein sequence ID" value="MBR0551631.1"/>
    <property type="molecule type" value="Genomic_DNA"/>
</dbReference>
<gene>
    <name evidence="7" type="ORF">J7S20_03820</name>
</gene>
<dbReference type="RefSeq" id="WP_284052900.1">
    <property type="nucleotide sequence ID" value="NZ_JAGRQC010000001.1"/>
</dbReference>
<dbReference type="PANTHER" id="PTHR33507:SF3">
    <property type="entry name" value="INNER MEMBRANE PROTEIN YBBJ"/>
    <property type="match status" value="1"/>
</dbReference>
<dbReference type="InterPro" id="IPR052165">
    <property type="entry name" value="Membrane_assoc_protease"/>
</dbReference>
<evidence type="ECO:0000256" key="2">
    <source>
        <dbReference type="ARBA" id="ARBA00022692"/>
    </source>
</evidence>
<accession>A0A8T4IB65</accession>
<evidence type="ECO:0000256" key="3">
    <source>
        <dbReference type="ARBA" id="ARBA00022989"/>
    </source>
</evidence>
<keyword evidence="8" id="KW-1185">Reference proteome</keyword>
<dbReference type="Proteomes" id="UP000676996">
    <property type="component" value="Unassembled WGS sequence"/>
</dbReference>
<proteinExistence type="predicted"/>
<feature type="transmembrane region" description="Helical" evidence="5">
    <location>
        <begin position="52"/>
        <end position="70"/>
    </location>
</feature>
<name>A0A8T4IB65_9SPHN</name>
<dbReference type="InterPro" id="IPR012340">
    <property type="entry name" value="NA-bd_OB-fold"/>
</dbReference>
<dbReference type="Gene3D" id="2.40.50.140">
    <property type="entry name" value="Nucleic acid-binding proteins"/>
    <property type="match status" value="1"/>
</dbReference>